<evidence type="ECO:0000256" key="7">
    <source>
        <dbReference type="RuleBase" id="RU363137"/>
    </source>
</evidence>
<proteinExistence type="inferred from homology"/>
<feature type="compositionally biased region" description="Acidic residues" evidence="9">
    <location>
        <begin position="63"/>
        <end position="72"/>
    </location>
</feature>
<dbReference type="InterPro" id="IPR014762">
    <property type="entry name" value="DNA_mismatch_repair_CS"/>
</dbReference>
<feature type="compositionally biased region" description="Basic and acidic residues" evidence="9">
    <location>
        <begin position="246"/>
        <end position="256"/>
    </location>
</feature>
<dbReference type="Pfam" id="PF01086">
    <property type="entry name" value="Clathrin_lg_ch"/>
    <property type="match status" value="1"/>
</dbReference>
<keyword evidence="8" id="KW-0175">Coiled coil</keyword>
<keyword evidence="11" id="KW-1185">Reference proteome</keyword>
<evidence type="ECO:0000256" key="5">
    <source>
        <dbReference type="ARBA" id="ARBA00023176"/>
    </source>
</evidence>
<dbReference type="Proteomes" id="UP000734854">
    <property type="component" value="Unassembled WGS sequence"/>
</dbReference>
<dbReference type="GO" id="GO:0006886">
    <property type="term" value="P:intracellular protein transport"/>
    <property type="evidence" value="ECO:0007669"/>
    <property type="project" value="InterPro"/>
</dbReference>
<comment type="function">
    <text evidence="1 7">Clathrin is the major protein of the polyhedral coat of coated pits and vesicles.</text>
</comment>
<evidence type="ECO:0000256" key="8">
    <source>
        <dbReference type="SAM" id="Coils"/>
    </source>
</evidence>
<dbReference type="GO" id="GO:0030130">
    <property type="term" value="C:clathrin coat of trans-Golgi network vesicle"/>
    <property type="evidence" value="ECO:0007669"/>
    <property type="project" value="InterPro"/>
</dbReference>
<dbReference type="PROSITE" id="PS00058">
    <property type="entry name" value="DNA_MISMATCH_REPAIR_1"/>
    <property type="match status" value="1"/>
</dbReference>
<evidence type="ECO:0000256" key="2">
    <source>
        <dbReference type="ARBA" id="ARBA00004180"/>
    </source>
</evidence>
<feature type="region of interest" description="Disordered" evidence="9">
    <location>
        <begin position="246"/>
        <end position="271"/>
    </location>
</feature>
<protein>
    <recommendedName>
        <fullName evidence="7">Clathrin light chain</fullName>
    </recommendedName>
</protein>
<dbReference type="InterPro" id="IPR000996">
    <property type="entry name" value="Clathrin_L-chain"/>
</dbReference>
<comment type="subcellular location">
    <subcellularLocation>
        <location evidence="2 7">Cytoplasmic vesicle membrane</location>
        <topology evidence="2 7">Peripheral membrane protein</topology>
        <orientation evidence="2 7">Cytoplasmic side</orientation>
    </subcellularLocation>
    <subcellularLocation>
        <location evidence="7">Membrane</location>
        <location evidence="7">Coated pit</location>
        <topology evidence="7">Peripheral membrane protein</topology>
        <orientation evidence="7">Cytoplasmic side</orientation>
    </subcellularLocation>
    <text evidence="7">Cytoplasmic face of coated pits and vesicles.</text>
</comment>
<dbReference type="GO" id="GO:0030132">
    <property type="term" value="C:clathrin coat of coated pit"/>
    <property type="evidence" value="ECO:0007669"/>
    <property type="project" value="InterPro"/>
</dbReference>
<keyword evidence="4 7" id="KW-0472">Membrane</keyword>
<evidence type="ECO:0000256" key="9">
    <source>
        <dbReference type="SAM" id="MobiDB-lite"/>
    </source>
</evidence>
<keyword evidence="6 7" id="KW-0968">Cytoplasmic vesicle</keyword>
<evidence type="ECO:0000256" key="3">
    <source>
        <dbReference type="ARBA" id="ARBA00005263"/>
    </source>
</evidence>
<gene>
    <name evidence="10" type="ORF">ZIOFF_030432</name>
</gene>
<feature type="region of interest" description="Disordered" evidence="9">
    <location>
        <begin position="308"/>
        <end position="328"/>
    </location>
</feature>
<dbReference type="AlphaFoldDB" id="A0A8J5GT89"/>
<evidence type="ECO:0000313" key="11">
    <source>
        <dbReference type="Proteomes" id="UP000734854"/>
    </source>
</evidence>
<comment type="similarity">
    <text evidence="3 7">Belongs to the clathrin light chain family.</text>
</comment>
<feature type="compositionally biased region" description="Polar residues" evidence="9">
    <location>
        <begin position="317"/>
        <end position="328"/>
    </location>
</feature>
<dbReference type="PANTHER" id="PTHR10639:SF7">
    <property type="entry name" value="CLATHRIN LIGHT CHAIN"/>
    <property type="match status" value="1"/>
</dbReference>
<keyword evidence="5 7" id="KW-0168">Coated pit</keyword>
<dbReference type="GO" id="GO:0032050">
    <property type="term" value="F:clathrin heavy chain binding"/>
    <property type="evidence" value="ECO:0007669"/>
    <property type="project" value="TreeGrafter"/>
</dbReference>
<dbReference type="GO" id="GO:0072583">
    <property type="term" value="P:clathrin-dependent endocytosis"/>
    <property type="evidence" value="ECO:0007669"/>
    <property type="project" value="TreeGrafter"/>
</dbReference>
<sequence length="328" mass="36381">MSSSFDDAFTVGDGGDDEEVSTVRTSTRPFDDDDDDGYLGYDPRLPSQRFDAFSPAFSPSEDVGLDDLDDAPSDGAFGLHDVPVRHVLGEDGGSFPTSPVGYGFRGEALPSDFSDPVLESNGKRFGEVDHDGVFSSDGPVLPPPTEMEPEEGFLLREWRRQNAILLEEKELKEKEMRNQIIAEAEEYKIAFHEKRKLNSETNKVQTREREKLFLAHQEKFYANVDKHYWKAITELIPHEIPNIEKRKARKDQDKKPSIVVIQGPKPGKPTDLSRMRQIMIKLKHDTPPHLKLVPPAPANAVAAAAAVTTGSKPEIATSESSPPDSTAT</sequence>
<accession>A0A8J5GT89</accession>
<dbReference type="EMBL" id="JACMSC010000008">
    <property type="protein sequence ID" value="KAG6512332.1"/>
    <property type="molecule type" value="Genomic_DNA"/>
</dbReference>
<reference evidence="10 11" key="1">
    <citation type="submission" date="2020-08" db="EMBL/GenBank/DDBJ databases">
        <title>Plant Genome Project.</title>
        <authorList>
            <person name="Zhang R.-G."/>
        </authorList>
    </citation>
    <scope>NUCLEOTIDE SEQUENCE [LARGE SCALE GENOMIC DNA]</scope>
    <source>
        <tissue evidence="10">Rhizome</tissue>
    </source>
</reference>
<evidence type="ECO:0000256" key="1">
    <source>
        <dbReference type="ARBA" id="ARBA00003913"/>
    </source>
</evidence>
<feature type="coiled-coil region" evidence="8">
    <location>
        <begin position="155"/>
        <end position="186"/>
    </location>
</feature>
<evidence type="ECO:0000256" key="6">
    <source>
        <dbReference type="ARBA" id="ARBA00023329"/>
    </source>
</evidence>
<dbReference type="PANTHER" id="PTHR10639">
    <property type="entry name" value="CLATHRIN LIGHT CHAIN"/>
    <property type="match status" value="1"/>
</dbReference>
<comment type="caution">
    <text evidence="10">The sequence shown here is derived from an EMBL/GenBank/DDBJ whole genome shotgun (WGS) entry which is preliminary data.</text>
</comment>
<evidence type="ECO:0000256" key="4">
    <source>
        <dbReference type="ARBA" id="ARBA00023136"/>
    </source>
</evidence>
<evidence type="ECO:0000313" key="10">
    <source>
        <dbReference type="EMBL" id="KAG6512332.1"/>
    </source>
</evidence>
<name>A0A8J5GT89_ZINOF</name>
<dbReference type="GO" id="GO:0005198">
    <property type="term" value="F:structural molecule activity"/>
    <property type="evidence" value="ECO:0007669"/>
    <property type="project" value="InterPro"/>
</dbReference>
<organism evidence="10 11">
    <name type="scientific">Zingiber officinale</name>
    <name type="common">Ginger</name>
    <name type="synonym">Amomum zingiber</name>
    <dbReference type="NCBI Taxonomy" id="94328"/>
    <lineage>
        <taxon>Eukaryota</taxon>
        <taxon>Viridiplantae</taxon>
        <taxon>Streptophyta</taxon>
        <taxon>Embryophyta</taxon>
        <taxon>Tracheophyta</taxon>
        <taxon>Spermatophyta</taxon>
        <taxon>Magnoliopsida</taxon>
        <taxon>Liliopsida</taxon>
        <taxon>Zingiberales</taxon>
        <taxon>Zingiberaceae</taxon>
        <taxon>Zingiber</taxon>
    </lineage>
</organism>
<feature type="region of interest" description="Disordered" evidence="9">
    <location>
        <begin position="126"/>
        <end position="149"/>
    </location>
</feature>
<feature type="region of interest" description="Disordered" evidence="9">
    <location>
        <begin position="1"/>
        <end position="76"/>
    </location>
</feature>